<gene>
    <name evidence="1" type="ORF">K1I37_15335</name>
</gene>
<dbReference type="RefSeq" id="WP_021296064.1">
    <property type="nucleotide sequence ID" value="NZ_AURB01000124.1"/>
</dbReference>
<dbReference type="Proteomes" id="UP000829401">
    <property type="component" value="Chromosome"/>
</dbReference>
<dbReference type="KEGG" id="aaco:K1I37_15335"/>
<dbReference type="eggNOG" id="ENOG502ZDCI">
    <property type="taxonomic scope" value="Bacteria"/>
</dbReference>
<sequence length="185" mass="20751">MIPNDPILSTDPLDAIHGALEQALMALCPSLKGVWIGWPDPKWLENTGANLPSVFLVNVSQTAKSMTSRNLVYATVENEDGTFNVYYERERITYLLQLSLITTDPQQQLDIGWAIKQFLVNTIQLPINAVDTARFLLKDDHLISGIDNYYQRDLTFEVSARVLDGYVAHPNKTQQFNIDVSPQGG</sequence>
<dbReference type="EMBL" id="CP080467">
    <property type="protein sequence ID" value="UNO48045.1"/>
    <property type="molecule type" value="Genomic_DNA"/>
</dbReference>
<dbReference type="STRING" id="1356854.N007_05095"/>
<evidence type="ECO:0000313" key="2">
    <source>
        <dbReference type="Proteomes" id="UP000829401"/>
    </source>
</evidence>
<reference evidence="2" key="1">
    <citation type="journal article" date="2022" name="G3 (Bethesda)">
        <title>Unveiling the complete genome sequence of Alicyclobacillus acidoterrestris DSM 3922T, a taint-producing strain.</title>
        <authorList>
            <person name="Leonardo I.C."/>
            <person name="Barreto Crespo M.T."/>
            <person name="Gaspar F.B."/>
        </authorList>
    </citation>
    <scope>NUCLEOTIDE SEQUENCE [LARGE SCALE GENOMIC DNA]</scope>
    <source>
        <strain evidence="2">DSM 3922</strain>
    </source>
</reference>
<accession>T0C519</accession>
<organism evidence="1 2">
    <name type="scientific">Alicyclobacillus acidoterrestris (strain ATCC 49025 / DSM 3922 / CIP 106132 / NCIMB 13137 / GD3B)</name>
    <dbReference type="NCBI Taxonomy" id="1356854"/>
    <lineage>
        <taxon>Bacteria</taxon>
        <taxon>Bacillati</taxon>
        <taxon>Bacillota</taxon>
        <taxon>Bacilli</taxon>
        <taxon>Bacillales</taxon>
        <taxon>Alicyclobacillaceae</taxon>
        <taxon>Alicyclobacillus</taxon>
    </lineage>
</organism>
<proteinExistence type="predicted"/>
<name>T0C519_ALIAG</name>
<dbReference type="AlphaFoldDB" id="T0C519"/>
<accession>A0A9E6ZEK0</accession>
<dbReference type="OrthoDB" id="9943700at2"/>
<evidence type="ECO:0000313" key="1">
    <source>
        <dbReference type="EMBL" id="UNO48045.1"/>
    </source>
</evidence>
<keyword evidence="2" id="KW-1185">Reference proteome</keyword>
<protein>
    <submittedName>
        <fullName evidence="1">Uncharacterized protein</fullName>
    </submittedName>
</protein>